<feature type="compositionally biased region" description="Low complexity" evidence="1">
    <location>
        <begin position="228"/>
        <end position="251"/>
    </location>
</feature>
<evidence type="ECO:0000313" key="3">
    <source>
        <dbReference type="Proteomes" id="UP000887458"/>
    </source>
</evidence>
<evidence type="ECO:0000256" key="1">
    <source>
        <dbReference type="SAM" id="MobiDB-lite"/>
    </source>
</evidence>
<feature type="compositionally biased region" description="Acidic residues" evidence="1">
    <location>
        <begin position="17"/>
        <end position="28"/>
    </location>
</feature>
<accession>A0ABQ8JMI9</accession>
<evidence type="ECO:0000313" key="2">
    <source>
        <dbReference type="EMBL" id="KAH9423834.1"/>
    </source>
</evidence>
<reference evidence="2 3" key="1">
    <citation type="journal article" date="2018" name="J. Allergy Clin. Immunol.">
        <title>High-quality assembly of Dermatophagoides pteronyssinus genome and transcriptome reveals a wide range of novel allergens.</title>
        <authorList>
            <person name="Liu X.Y."/>
            <person name="Yang K.Y."/>
            <person name="Wang M.Q."/>
            <person name="Kwok J.S."/>
            <person name="Zeng X."/>
            <person name="Yang Z."/>
            <person name="Xiao X.J."/>
            <person name="Lau C.P."/>
            <person name="Li Y."/>
            <person name="Huang Z.M."/>
            <person name="Ba J.G."/>
            <person name="Yim A.K."/>
            <person name="Ouyang C.Y."/>
            <person name="Ngai S.M."/>
            <person name="Chan T.F."/>
            <person name="Leung E.L."/>
            <person name="Liu L."/>
            <person name="Liu Z.G."/>
            <person name="Tsui S.K."/>
        </authorList>
    </citation>
    <scope>NUCLEOTIDE SEQUENCE [LARGE SCALE GENOMIC DNA]</scope>
    <source>
        <strain evidence="2">Derp</strain>
    </source>
</reference>
<proteinExistence type="predicted"/>
<dbReference type="EMBL" id="NJHN03000031">
    <property type="protein sequence ID" value="KAH9423834.1"/>
    <property type="molecule type" value="Genomic_DNA"/>
</dbReference>
<reference evidence="2 3" key="2">
    <citation type="journal article" date="2022" name="Mol. Biol. Evol.">
        <title>Comparative Genomics Reveals Insights into the Divergent Evolution of Astigmatic Mites and Household Pest Adaptations.</title>
        <authorList>
            <person name="Xiong Q."/>
            <person name="Wan A.T."/>
            <person name="Liu X."/>
            <person name="Fung C.S."/>
            <person name="Xiao X."/>
            <person name="Malainual N."/>
            <person name="Hou J."/>
            <person name="Wang L."/>
            <person name="Wang M."/>
            <person name="Yang K.Y."/>
            <person name="Cui Y."/>
            <person name="Leung E.L."/>
            <person name="Nong W."/>
            <person name="Shin S.K."/>
            <person name="Au S.W."/>
            <person name="Jeong K.Y."/>
            <person name="Chew F.T."/>
            <person name="Hui J.H."/>
            <person name="Leung T.F."/>
            <person name="Tungtrongchitr A."/>
            <person name="Zhong N."/>
            <person name="Liu Z."/>
            <person name="Tsui S.K."/>
        </authorList>
    </citation>
    <scope>NUCLEOTIDE SEQUENCE [LARGE SCALE GENOMIC DNA]</scope>
    <source>
        <strain evidence="2">Derp</strain>
    </source>
</reference>
<comment type="caution">
    <text evidence="2">The sequence shown here is derived from an EMBL/GenBank/DDBJ whole genome shotgun (WGS) entry which is preliminary data.</text>
</comment>
<keyword evidence="3" id="KW-1185">Reference proteome</keyword>
<feature type="region of interest" description="Disordered" evidence="1">
    <location>
        <begin position="1"/>
        <end position="30"/>
    </location>
</feature>
<name>A0ABQ8JMI9_DERPT</name>
<sequence>MSGTFINLNEVEQQRPEDDDLDVDDDNMETAQQQQQISLSSLSLSIAGLNIDEIVEYIQCDQSIIWNIIDDLGSIYQWRYRNQRFRKVNNMNGRSHILLRPIISEQLWNEFKLRMYENRFILITLTGGKKSHIMLYYCHRRVMNVLPGQNLLIFGPVSICFNDFIDINCESIFELERMRHIHLHGRGFKFRVQSNSHKLFLYPTDIIDGKINFKWIQQLPPPTPTPTPTIDNQSAADNQNQQQQQQNNNIHNDNESTLMNDHSIPIINEDSL</sequence>
<organism evidence="2 3">
    <name type="scientific">Dermatophagoides pteronyssinus</name>
    <name type="common">European house dust mite</name>
    <dbReference type="NCBI Taxonomy" id="6956"/>
    <lineage>
        <taxon>Eukaryota</taxon>
        <taxon>Metazoa</taxon>
        <taxon>Ecdysozoa</taxon>
        <taxon>Arthropoda</taxon>
        <taxon>Chelicerata</taxon>
        <taxon>Arachnida</taxon>
        <taxon>Acari</taxon>
        <taxon>Acariformes</taxon>
        <taxon>Sarcoptiformes</taxon>
        <taxon>Astigmata</taxon>
        <taxon>Psoroptidia</taxon>
        <taxon>Analgoidea</taxon>
        <taxon>Pyroglyphidae</taxon>
        <taxon>Dermatophagoidinae</taxon>
        <taxon>Dermatophagoides</taxon>
    </lineage>
</organism>
<gene>
    <name evidence="2" type="ORF">DERP_005416</name>
</gene>
<protein>
    <submittedName>
        <fullName evidence="2">Uncharacterized protein</fullName>
    </submittedName>
</protein>
<feature type="region of interest" description="Disordered" evidence="1">
    <location>
        <begin position="222"/>
        <end position="272"/>
    </location>
</feature>
<dbReference type="Proteomes" id="UP000887458">
    <property type="component" value="Unassembled WGS sequence"/>
</dbReference>
<feature type="compositionally biased region" description="Polar residues" evidence="1">
    <location>
        <begin position="1"/>
        <end position="11"/>
    </location>
</feature>